<dbReference type="Pfam" id="PF00023">
    <property type="entry name" value="Ank"/>
    <property type="match status" value="1"/>
</dbReference>
<dbReference type="SUPFAM" id="SSF48403">
    <property type="entry name" value="Ankyrin repeat"/>
    <property type="match status" value="1"/>
</dbReference>
<dbReference type="OrthoDB" id="242257at2759"/>
<evidence type="ECO:0000313" key="3">
    <source>
        <dbReference type="Proteomes" id="UP000784294"/>
    </source>
</evidence>
<dbReference type="InterPro" id="IPR002110">
    <property type="entry name" value="Ankyrin_rpt"/>
</dbReference>
<dbReference type="EMBL" id="CAAALY010266340">
    <property type="protein sequence ID" value="VEL40763.1"/>
    <property type="molecule type" value="Genomic_DNA"/>
</dbReference>
<keyword evidence="3" id="KW-1185">Reference proteome</keyword>
<feature type="repeat" description="ANK" evidence="1">
    <location>
        <begin position="12"/>
        <end position="44"/>
    </location>
</feature>
<dbReference type="PROSITE" id="PS50088">
    <property type="entry name" value="ANK_REPEAT"/>
    <property type="match status" value="1"/>
</dbReference>
<dbReference type="Proteomes" id="UP000784294">
    <property type="component" value="Unassembled WGS sequence"/>
</dbReference>
<dbReference type="Gene3D" id="1.25.40.20">
    <property type="entry name" value="Ankyrin repeat-containing domain"/>
    <property type="match status" value="1"/>
</dbReference>
<sequence>MLLSHSHPPDTRGQTALHMAAWSQRRGVCLALLESGAIPGLIDNAGLTSSEEAKRAGDSELAKLIIS</sequence>
<comment type="caution">
    <text evidence="2">The sequence shown here is derived from an EMBL/GenBank/DDBJ whole genome shotgun (WGS) entry which is preliminary data.</text>
</comment>
<dbReference type="InterPro" id="IPR036770">
    <property type="entry name" value="Ankyrin_rpt-contain_sf"/>
</dbReference>
<gene>
    <name evidence="2" type="ORF">PXEA_LOCUS34203</name>
</gene>
<protein>
    <submittedName>
        <fullName evidence="2">Uncharacterized protein</fullName>
    </submittedName>
</protein>
<evidence type="ECO:0000313" key="2">
    <source>
        <dbReference type="EMBL" id="VEL40763.1"/>
    </source>
</evidence>
<keyword evidence="1" id="KW-0040">ANK repeat</keyword>
<organism evidence="2 3">
    <name type="scientific">Protopolystoma xenopodis</name>
    <dbReference type="NCBI Taxonomy" id="117903"/>
    <lineage>
        <taxon>Eukaryota</taxon>
        <taxon>Metazoa</taxon>
        <taxon>Spiralia</taxon>
        <taxon>Lophotrochozoa</taxon>
        <taxon>Platyhelminthes</taxon>
        <taxon>Monogenea</taxon>
        <taxon>Polyopisthocotylea</taxon>
        <taxon>Polystomatidea</taxon>
        <taxon>Polystomatidae</taxon>
        <taxon>Protopolystoma</taxon>
    </lineage>
</organism>
<evidence type="ECO:0000256" key="1">
    <source>
        <dbReference type="PROSITE-ProRule" id="PRU00023"/>
    </source>
</evidence>
<accession>A0A3S5CQV6</accession>
<proteinExistence type="predicted"/>
<name>A0A3S5CQV6_9PLAT</name>
<dbReference type="AlphaFoldDB" id="A0A3S5CQV6"/>
<reference evidence="2" key="1">
    <citation type="submission" date="2018-11" db="EMBL/GenBank/DDBJ databases">
        <authorList>
            <consortium name="Pathogen Informatics"/>
        </authorList>
    </citation>
    <scope>NUCLEOTIDE SEQUENCE</scope>
</reference>